<dbReference type="Gene3D" id="1.20.1050.10">
    <property type="match status" value="1"/>
</dbReference>
<dbReference type="Proteomes" id="UP001501588">
    <property type="component" value="Unassembled WGS sequence"/>
</dbReference>
<evidence type="ECO:0000259" key="1">
    <source>
        <dbReference type="PROSITE" id="PS50404"/>
    </source>
</evidence>
<organism evidence="2 3">
    <name type="scientific">Craurococcus roseus</name>
    <dbReference type="NCBI Taxonomy" id="77585"/>
    <lineage>
        <taxon>Bacteria</taxon>
        <taxon>Pseudomonadati</taxon>
        <taxon>Pseudomonadota</taxon>
        <taxon>Alphaproteobacteria</taxon>
        <taxon>Acetobacterales</taxon>
        <taxon>Acetobacteraceae</taxon>
        <taxon>Craurococcus</taxon>
    </lineage>
</organism>
<reference evidence="2 3" key="1">
    <citation type="journal article" date="2019" name="Int. J. Syst. Evol. Microbiol.">
        <title>The Global Catalogue of Microorganisms (GCM) 10K type strain sequencing project: providing services to taxonomists for standard genome sequencing and annotation.</title>
        <authorList>
            <consortium name="The Broad Institute Genomics Platform"/>
            <consortium name="The Broad Institute Genome Sequencing Center for Infectious Disease"/>
            <person name="Wu L."/>
            <person name="Ma J."/>
        </authorList>
    </citation>
    <scope>NUCLEOTIDE SEQUENCE [LARGE SCALE GENOMIC DNA]</scope>
    <source>
        <strain evidence="2 3">JCM 9933</strain>
    </source>
</reference>
<evidence type="ECO:0000313" key="3">
    <source>
        <dbReference type="Proteomes" id="UP001501588"/>
    </source>
</evidence>
<dbReference type="RefSeq" id="WP_343897464.1">
    <property type="nucleotide sequence ID" value="NZ_BAAAFZ010000072.1"/>
</dbReference>
<dbReference type="PROSITE" id="PS50404">
    <property type="entry name" value="GST_NTER"/>
    <property type="match status" value="1"/>
</dbReference>
<feature type="domain" description="GST N-terminal" evidence="1">
    <location>
        <begin position="3"/>
        <end position="82"/>
    </location>
</feature>
<dbReference type="EMBL" id="BAAAFZ010000072">
    <property type="protein sequence ID" value="GAA0600316.1"/>
    <property type="molecule type" value="Genomic_DNA"/>
</dbReference>
<evidence type="ECO:0000313" key="2">
    <source>
        <dbReference type="EMBL" id="GAA0600316.1"/>
    </source>
</evidence>
<name>A0ABN1FY70_9PROT</name>
<keyword evidence="3" id="KW-1185">Reference proteome</keyword>
<gene>
    <name evidence="2" type="ORF">GCM10009416_42920</name>
</gene>
<sequence length="307" mass="33533">MPQPIILHHYDFSPFSEKVRLAFGLKGMEWHAVDVPVAMPKADLMPLTGGYRRAPVMQIGADVYCDTLLILREIERRRPEPSLYPGGRHGLAHALGYWVERTTFVPAAALATSVIGDQLPTEFIEERKTFMNHDFSKEASLRERPLNLQRLHAHLSWLAQMLEGGRPFLLGDRPSAADLAAYHTIWFARKNGGPTVEAALPLGPLLGWMDRVAALGHGTRREMPAGEALDIAKAAEPEAPGVPADGDPSGLRAGQEVVVSADDRGRDPIRGALVAADAEEVVIRHENGRVGAVHIHFPRAGFEVLAA</sequence>
<dbReference type="InterPro" id="IPR036282">
    <property type="entry name" value="Glutathione-S-Trfase_C_sf"/>
</dbReference>
<accession>A0ABN1FY70</accession>
<proteinExistence type="predicted"/>
<comment type="caution">
    <text evidence="2">The sequence shown here is derived from an EMBL/GenBank/DDBJ whole genome shotgun (WGS) entry which is preliminary data.</text>
</comment>
<dbReference type="Gene3D" id="3.40.30.110">
    <property type="match status" value="2"/>
</dbReference>
<dbReference type="SUPFAM" id="SSF52833">
    <property type="entry name" value="Thioredoxin-like"/>
    <property type="match status" value="1"/>
</dbReference>
<dbReference type="Pfam" id="PF13417">
    <property type="entry name" value="GST_N_3"/>
    <property type="match status" value="1"/>
</dbReference>
<protein>
    <submittedName>
        <fullName evidence="2">Glutathione S-transferase family protein</fullName>
    </submittedName>
</protein>
<dbReference type="Pfam" id="PF13410">
    <property type="entry name" value="GST_C_2"/>
    <property type="match status" value="1"/>
</dbReference>
<dbReference type="InterPro" id="IPR036249">
    <property type="entry name" value="Thioredoxin-like_sf"/>
</dbReference>
<dbReference type="InterPro" id="IPR004045">
    <property type="entry name" value="Glutathione_S-Trfase_N"/>
</dbReference>
<dbReference type="CDD" id="cd00570">
    <property type="entry name" value="GST_N_family"/>
    <property type="match status" value="1"/>
</dbReference>
<dbReference type="SUPFAM" id="SSF47616">
    <property type="entry name" value="GST C-terminal domain-like"/>
    <property type="match status" value="1"/>
</dbReference>